<feature type="domain" description="SIAH-type" evidence="12">
    <location>
        <begin position="197"/>
        <end position="256"/>
    </location>
</feature>
<evidence type="ECO:0000256" key="6">
    <source>
        <dbReference type="ARBA" id="ARBA00022723"/>
    </source>
</evidence>
<evidence type="ECO:0000313" key="13">
    <source>
        <dbReference type="EMBL" id="RLM98363.1"/>
    </source>
</evidence>
<dbReference type="GO" id="GO:0008270">
    <property type="term" value="F:zinc ion binding"/>
    <property type="evidence" value="ECO:0007669"/>
    <property type="project" value="UniProtKB-KW"/>
</dbReference>
<dbReference type="STRING" id="4540.A0A3L6R752"/>
<dbReference type="InterPro" id="IPR013083">
    <property type="entry name" value="Znf_RING/FYVE/PHD"/>
</dbReference>
<dbReference type="InterPro" id="IPR013010">
    <property type="entry name" value="Znf_SIAH"/>
</dbReference>
<comment type="catalytic activity">
    <reaction evidence="1">
        <text>S-ubiquitinyl-[E2 ubiquitin-conjugating enzyme]-L-cysteine + [acceptor protein]-L-lysine = [E2 ubiquitin-conjugating enzyme]-L-cysteine + N(6)-ubiquitinyl-[acceptor protein]-L-lysine.</text>
        <dbReference type="EC" id="2.3.2.27"/>
    </reaction>
</comment>
<keyword evidence="9" id="KW-0862">Zinc</keyword>
<evidence type="ECO:0000256" key="5">
    <source>
        <dbReference type="ARBA" id="ARBA00022679"/>
    </source>
</evidence>
<dbReference type="OrthoDB" id="689045at2759"/>
<keyword evidence="6" id="KW-0479">Metal-binding</keyword>
<gene>
    <name evidence="13" type="ORF">C2845_PM06G06750</name>
</gene>
<dbReference type="AlphaFoldDB" id="A0A3L6R752"/>
<dbReference type="PROSITE" id="PS51081">
    <property type="entry name" value="ZF_SIAH"/>
    <property type="match status" value="1"/>
</dbReference>
<feature type="compositionally biased region" description="Acidic residues" evidence="11">
    <location>
        <begin position="31"/>
        <end position="62"/>
    </location>
</feature>
<dbReference type="Pfam" id="PF21362">
    <property type="entry name" value="Sina_RING"/>
    <property type="match status" value="1"/>
</dbReference>
<dbReference type="InterPro" id="IPR049548">
    <property type="entry name" value="Sina-like_RING"/>
</dbReference>
<dbReference type="EMBL" id="PQIB02000009">
    <property type="protein sequence ID" value="RLM98363.1"/>
    <property type="molecule type" value="Genomic_DNA"/>
</dbReference>
<evidence type="ECO:0000259" key="12">
    <source>
        <dbReference type="PROSITE" id="PS51081"/>
    </source>
</evidence>
<dbReference type="Gene3D" id="3.30.40.10">
    <property type="entry name" value="Zinc/RING finger domain, C3HC4 (zinc finger)"/>
    <property type="match status" value="1"/>
</dbReference>
<evidence type="ECO:0000256" key="10">
    <source>
        <dbReference type="PROSITE-ProRule" id="PRU00455"/>
    </source>
</evidence>
<evidence type="ECO:0000256" key="2">
    <source>
        <dbReference type="ARBA" id="ARBA00004906"/>
    </source>
</evidence>
<feature type="compositionally biased region" description="Acidic residues" evidence="11">
    <location>
        <begin position="89"/>
        <end position="111"/>
    </location>
</feature>
<reference evidence="14" key="1">
    <citation type="journal article" date="2019" name="Nat. Commun.">
        <title>The genome of broomcorn millet.</title>
        <authorList>
            <person name="Zou C."/>
            <person name="Miki D."/>
            <person name="Li D."/>
            <person name="Tang Q."/>
            <person name="Xiao L."/>
            <person name="Rajput S."/>
            <person name="Deng P."/>
            <person name="Jia W."/>
            <person name="Huang R."/>
            <person name="Zhang M."/>
            <person name="Sun Y."/>
            <person name="Hu J."/>
            <person name="Fu X."/>
            <person name="Schnable P.S."/>
            <person name="Li F."/>
            <person name="Zhang H."/>
            <person name="Feng B."/>
            <person name="Zhu X."/>
            <person name="Liu R."/>
            <person name="Schnable J.C."/>
            <person name="Zhu J.-K."/>
            <person name="Zhang H."/>
        </authorList>
    </citation>
    <scope>NUCLEOTIDE SEQUENCE [LARGE SCALE GENOMIC DNA]</scope>
</reference>
<evidence type="ECO:0000256" key="11">
    <source>
        <dbReference type="SAM" id="MobiDB-lite"/>
    </source>
</evidence>
<organism evidence="13 14">
    <name type="scientific">Panicum miliaceum</name>
    <name type="common">Proso millet</name>
    <name type="synonym">Broomcorn millet</name>
    <dbReference type="NCBI Taxonomy" id="4540"/>
    <lineage>
        <taxon>Eukaryota</taxon>
        <taxon>Viridiplantae</taxon>
        <taxon>Streptophyta</taxon>
        <taxon>Embryophyta</taxon>
        <taxon>Tracheophyta</taxon>
        <taxon>Spermatophyta</taxon>
        <taxon>Magnoliopsida</taxon>
        <taxon>Liliopsida</taxon>
        <taxon>Poales</taxon>
        <taxon>Poaceae</taxon>
        <taxon>PACMAD clade</taxon>
        <taxon>Panicoideae</taxon>
        <taxon>Panicodae</taxon>
        <taxon>Paniceae</taxon>
        <taxon>Panicinae</taxon>
        <taxon>Panicum</taxon>
        <taxon>Panicum sect. Panicum</taxon>
    </lineage>
</organism>
<keyword evidence="14" id="KW-1185">Reference proteome</keyword>
<feature type="region of interest" description="Disordered" evidence="11">
    <location>
        <begin position="1"/>
        <end position="115"/>
    </location>
</feature>
<name>A0A3L6R752_PANMI</name>
<evidence type="ECO:0000256" key="7">
    <source>
        <dbReference type="ARBA" id="ARBA00022771"/>
    </source>
</evidence>
<comment type="similarity">
    <text evidence="3">Belongs to the SINA (Seven in absentia) family.</text>
</comment>
<evidence type="ECO:0000256" key="1">
    <source>
        <dbReference type="ARBA" id="ARBA00000900"/>
    </source>
</evidence>
<comment type="caution">
    <text evidence="13">The sequence shown here is derived from an EMBL/GenBank/DDBJ whole genome shotgun (WGS) entry which is preliminary data.</text>
</comment>
<dbReference type="Proteomes" id="UP000275267">
    <property type="component" value="Unassembled WGS sequence"/>
</dbReference>
<evidence type="ECO:0000256" key="3">
    <source>
        <dbReference type="ARBA" id="ARBA00009119"/>
    </source>
</evidence>
<comment type="pathway">
    <text evidence="2">Protein modification; protein ubiquitination.</text>
</comment>
<evidence type="ECO:0000256" key="9">
    <source>
        <dbReference type="ARBA" id="ARBA00022833"/>
    </source>
</evidence>
<dbReference type="EC" id="2.3.2.27" evidence="4"/>
<dbReference type="InterPro" id="IPR052088">
    <property type="entry name" value="E3_ubiquitin-ligase_SINA"/>
</dbReference>
<keyword evidence="8" id="KW-0833">Ubl conjugation pathway</keyword>
<evidence type="ECO:0000256" key="4">
    <source>
        <dbReference type="ARBA" id="ARBA00012483"/>
    </source>
</evidence>
<dbReference type="GO" id="GO:0061630">
    <property type="term" value="F:ubiquitin protein ligase activity"/>
    <property type="evidence" value="ECO:0007669"/>
    <property type="project" value="UniProtKB-EC"/>
</dbReference>
<dbReference type="PANTHER" id="PTHR10315:SF96">
    <property type="entry name" value="SIAH-TYPE DOMAIN-CONTAINING PROTEIN"/>
    <property type="match status" value="1"/>
</dbReference>
<protein>
    <recommendedName>
        <fullName evidence="4">RING-type E3 ubiquitin transferase</fullName>
        <ecNumber evidence="4">2.3.2.27</ecNumber>
    </recommendedName>
</protein>
<evidence type="ECO:0000313" key="14">
    <source>
        <dbReference type="Proteomes" id="UP000275267"/>
    </source>
</evidence>
<evidence type="ECO:0000256" key="8">
    <source>
        <dbReference type="ARBA" id="ARBA00022786"/>
    </source>
</evidence>
<dbReference type="CDD" id="cd16571">
    <property type="entry name" value="RING-HC_SIAHs"/>
    <property type="match status" value="1"/>
</dbReference>
<accession>A0A3L6R752</accession>
<feature type="compositionally biased region" description="Acidic residues" evidence="11">
    <location>
        <begin position="1"/>
        <end position="13"/>
    </location>
</feature>
<proteinExistence type="inferred from homology"/>
<keyword evidence="5" id="KW-0808">Transferase</keyword>
<sequence length="357" mass="38776">MAGADDENHDDEEQQQRNGSEREHEFLDGSDGYDGEEDEQEDEDRSESEGEQEFSDGYEEDEQQAHDLQEDDEEELPQPLEEQQRSDGSDGDNGVEDEQQVGEEQQEEEEAPQAHVIARTVVALGELIGRGNDGGPHPCADCGICFLPLKPPIFQCDVGHVVCSPCRDKLAAAGRCHVCRDPTGFRRCHAMEQMVDSVRVACPHAAHGCADRPAYHDRGRRHARECAHAPCRCPGGDCDFVGPAPALAEHAAAAHGWPCTAEAIAGCSFGVDLRDGFNLLTAVRGGAQHLLLLNVASTPFGRAISAVRVLPQVASTGSSSAAASGAKCELELHYWRYKGILREHCLVSRFEVPSMDP</sequence>
<dbReference type="SUPFAM" id="SSF49599">
    <property type="entry name" value="TRAF domain-like"/>
    <property type="match status" value="1"/>
</dbReference>
<dbReference type="GO" id="GO:0005737">
    <property type="term" value="C:cytoplasm"/>
    <property type="evidence" value="ECO:0007669"/>
    <property type="project" value="TreeGrafter"/>
</dbReference>
<dbReference type="PANTHER" id="PTHR10315">
    <property type="entry name" value="E3 UBIQUITIN PROTEIN LIGASE SIAH"/>
    <property type="match status" value="1"/>
</dbReference>
<keyword evidence="7 10" id="KW-0863">Zinc-finger</keyword>